<proteinExistence type="predicted"/>
<reference evidence="2 3" key="1">
    <citation type="journal article" date="2015" name="Nature">
        <title>rRNA introns, odd ribosomes, and small enigmatic genomes across a large radiation of phyla.</title>
        <authorList>
            <person name="Brown C.T."/>
            <person name="Hug L.A."/>
            <person name="Thomas B.C."/>
            <person name="Sharon I."/>
            <person name="Castelle C.J."/>
            <person name="Singh A."/>
            <person name="Wilkins M.J."/>
            <person name="Williams K.H."/>
            <person name="Banfield J.F."/>
        </authorList>
    </citation>
    <scope>NUCLEOTIDE SEQUENCE [LARGE SCALE GENOMIC DNA]</scope>
</reference>
<organism evidence="2 3">
    <name type="scientific">Candidatus Beckwithbacteria bacterium GW2011_GWA2_43_10</name>
    <dbReference type="NCBI Taxonomy" id="1618369"/>
    <lineage>
        <taxon>Bacteria</taxon>
        <taxon>Candidatus Beckwithiibacteriota</taxon>
    </lineage>
</organism>
<dbReference type="PANTHER" id="PTHR43566:SF2">
    <property type="entry name" value="DUF4143 DOMAIN-CONTAINING PROTEIN"/>
    <property type="match status" value="1"/>
</dbReference>
<dbReference type="SUPFAM" id="SSF52540">
    <property type="entry name" value="P-loop containing nucleoside triphosphate hydrolases"/>
    <property type="match status" value="1"/>
</dbReference>
<feature type="domain" description="AAA" evidence="1">
    <location>
        <begin position="12"/>
        <end position="102"/>
    </location>
</feature>
<feature type="non-terminal residue" evidence="2">
    <location>
        <position position="103"/>
    </location>
</feature>
<evidence type="ECO:0000313" key="3">
    <source>
        <dbReference type="Proteomes" id="UP000034213"/>
    </source>
</evidence>
<comment type="caution">
    <text evidence="2">The sequence shown here is derived from an EMBL/GenBank/DDBJ whole genome shotgun (WGS) entry which is preliminary data.</text>
</comment>
<evidence type="ECO:0000313" key="2">
    <source>
        <dbReference type="EMBL" id="KKS78844.1"/>
    </source>
</evidence>
<evidence type="ECO:0000259" key="1">
    <source>
        <dbReference type="Pfam" id="PF13173"/>
    </source>
</evidence>
<dbReference type="Pfam" id="PF13173">
    <property type="entry name" value="AAA_14"/>
    <property type="match status" value="1"/>
</dbReference>
<dbReference type="EMBL" id="LCEW01000049">
    <property type="protein sequence ID" value="KKS78844.1"/>
    <property type="molecule type" value="Genomic_DNA"/>
</dbReference>
<sequence>MYSRLLKRPEGKSFFLFGPRGTGKTTWVKSTFPNAVYIDLLEAEIYNDLLANPGRLENLIPKDFKSWIVIDEIQRVPELLNEVHRLIEASGHKFVLTGSSARK</sequence>
<protein>
    <recommendedName>
        <fullName evidence="1">AAA domain-containing protein</fullName>
    </recommendedName>
</protein>
<gene>
    <name evidence="2" type="ORF">UV54_C0049G0015</name>
</gene>
<dbReference type="AlphaFoldDB" id="A0A0G1C065"/>
<dbReference type="InterPro" id="IPR027417">
    <property type="entry name" value="P-loop_NTPase"/>
</dbReference>
<accession>A0A0G1C065</accession>
<dbReference type="InterPro" id="IPR041682">
    <property type="entry name" value="AAA_14"/>
</dbReference>
<dbReference type="Gene3D" id="3.40.50.300">
    <property type="entry name" value="P-loop containing nucleotide triphosphate hydrolases"/>
    <property type="match status" value="1"/>
</dbReference>
<name>A0A0G1C065_9BACT</name>
<dbReference type="PANTHER" id="PTHR43566">
    <property type="entry name" value="CONSERVED PROTEIN"/>
    <property type="match status" value="1"/>
</dbReference>
<dbReference type="Proteomes" id="UP000034213">
    <property type="component" value="Unassembled WGS sequence"/>
</dbReference>